<keyword evidence="5" id="KW-0175">Coiled coil</keyword>
<sequence length="207" mass="23938">MDCEVVESSLVKLSISNKNAFAKILWKYPADYLFSIQILMENQSWSGQFSYDNAKVFQERLRKSKVEYFSEVQDALKQTNEIYTCLLTIEDSKTAKFCWKKSISESSAVILQGSVNLERDTNELTKDEIIDYLLDQNKNLQSIIDEYKQTNDILNSDLDKSTAEFKKLVDIKDSLESNLYGKFIQLLNSKKRRIQLLEGNIENSNAL</sequence>
<comment type="subcellular location">
    <subcellularLocation>
        <location evidence="1">Nucleus</location>
    </subcellularLocation>
</comment>
<organism evidence="8 9">
    <name type="scientific">Danaus chrysippus</name>
    <name type="common">African queen</name>
    <dbReference type="NCBI Taxonomy" id="151541"/>
    <lineage>
        <taxon>Eukaryota</taxon>
        <taxon>Metazoa</taxon>
        <taxon>Ecdysozoa</taxon>
        <taxon>Arthropoda</taxon>
        <taxon>Hexapoda</taxon>
        <taxon>Insecta</taxon>
        <taxon>Pterygota</taxon>
        <taxon>Neoptera</taxon>
        <taxon>Endopterygota</taxon>
        <taxon>Lepidoptera</taxon>
        <taxon>Glossata</taxon>
        <taxon>Ditrysia</taxon>
        <taxon>Papilionoidea</taxon>
        <taxon>Nymphalidae</taxon>
        <taxon>Danainae</taxon>
        <taxon>Danaini</taxon>
        <taxon>Danaina</taxon>
        <taxon>Danaus</taxon>
        <taxon>Anosia</taxon>
    </lineage>
</organism>
<accession>A0A8J2QLH5</accession>
<proteinExistence type="predicted"/>
<dbReference type="Pfam" id="PF21924">
    <property type="entry name" value="XRCC4_CC"/>
    <property type="match status" value="1"/>
</dbReference>
<evidence type="ECO:0000256" key="5">
    <source>
        <dbReference type="SAM" id="Coils"/>
    </source>
</evidence>
<dbReference type="PANTHER" id="PTHR28559:SF1">
    <property type="entry name" value="DNA REPAIR PROTEIN XRCC4"/>
    <property type="match status" value="1"/>
</dbReference>
<gene>
    <name evidence="8" type="ORF">DCHRY22_LOCUS6197</name>
</gene>
<dbReference type="EMBL" id="CAKASE010000053">
    <property type="protein sequence ID" value="CAG9565342.1"/>
    <property type="molecule type" value="Genomic_DNA"/>
</dbReference>
<evidence type="ECO:0000313" key="8">
    <source>
        <dbReference type="EMBL" id="CAG9565342.1"/>
    </source>
</evidence>
<dbReference type="InterPro" id="IPR010585">
    <property type="entry name" value="DNA_repair_prot_XRCC4"/>
</dbReference>
<evidence type="ECO:0000259" key="6">
    <source>
        <dbReference type="Pfam" id="PF06632"/>
    </source>
</evidence>
<dbReference type="OrthoDB" id="8064436at2759"/>
<evidence type="ECO:0000256" key="1">
    <source>
        <dbReference type="ARBA" id="ARBA00004123"/>
    </source>
</evidence>
<dbReference type="InterPro" id="IPR014751">
    <property type="entry name" value="XRCC4-like_C"/>
</dbReference>
<dbReference type="Proteomes" id="UP000789524">
    <property type="component" value="Unassembled WGS sequence"/>
</dbReference>
<evidence type="ECO:0000313" key="9">
    <source>
        <dbReference type="Proteomes" id="UP000789524"/>
    </source>
</evidence>
<dbReference type="SUPFAM" id="SSF58022">
    <property type="entry name" value="XRCC4, C-terminal oligomerization domain"/>
    <property type="match status" value="1"/>
</dbReference>
<evidence type="ECO:0000256" key="2">
    <source>
        <dbReference type="ARBA" id="ARBA00022763"/>
    </source>
</evidence>
<keyword evidence="9" id="KW-1185">Reference proteome</keyword>
<dbReference type="GO" id="GO:0006303">
    <property type="term" value="P:double-strand break repair via nonhomologous end joining"/>
    <property type="evidence" value="ECO:0007669"/>
    <property type="project" value="TreeGrafter"/>
</dbReference>
<keyword evidence="2" id="KW-0227">DNA damage</keyword>
<dbReference type="PANTHER" id="PTHR28559">
    <property type="entry name" value="DNA REPAIR PROTEIN XRCC4"/>
    <property type="match status" value="1"/>
</dbReference>
<dbReference type="GO" id="GO:0006310">
    <property type="term" value="P:DNA recombination"/>
    <property type="evidence" value="ECO:0007669"/>
    <property type="project" value="InterPro"/>
</dbReference>
<dbReference type="Gene3D" id="1.20.5.370">
    <property type="match status" value="1"/>
</dbReference>
<feature type="coiled-coil region" evidence="5">
    <location>
        <begin position="130"/>
        <end position="207"/>
    </location>
</feature>
<dbReference type="GO" id="GO:0005958">
    <property type="term" value="C:DNA-dependent protein kinase-DNA ligase 4 complex"/>
    <property type="evidence" value="ECO:0007669"/>
    <property type="project" value="TreeGrafter"/>
</dbReference>
<dbReference type="InterPro" id="IPR053962">
    <property type="entry name" value="XRCC4_CC"/>
</dbReference>
<dbReference type="Gene3D" id="2.170.210.10">
    <property type="entry name" value="DNA double-strand break repair and VJ recombination XRCC4, N-terminal"/>
    <property type="match status" value="1"/>
</dbReference>
<reference evidence="8" key="1">
    <citation type="submission" date="2021-09" db="EMBL/GenBank/DDBJ databases">
        <authorList>
            <person name="Martin H S."/>
        </authorList>
    </citation>
    <scope>NUCLEOTIDE SEQUENCE</scope>
</reference>
<feature type="domain" description="XRCC4 N-terminal" evidence="6">
    <location>
        <begin position="21"/>
        <end position="117"/>
    </location>
</feature>
<dbReference type="Pfam" id="PF06632">
    <property type="entry name" value="XRCC4"/>
    <property type="match status" value="1"/>
</dbReference>
<dbReference type="InterPro" id="IPR053961">
    <property type="entry name" value="XRCC4_N"/>
</dbReference>
<evidence type="ECO:0000256" key="3">
    <source>
        <dbReference type="ARBA" id="ARBA00023204"/>
    </source>
</evidence>
<keyword evidence="4" id="KW-0539">Nucleus</keyword>
<evidence type="ECO:0000259" key="7">
    <source>
        <dbReference type="Pfam" id="PF21924"/>
    </source>
</evidence>
<evidence type="ECO:0000256" key="4">
    <source>
        <dbReference type="ARBA" id="ARBA00023242"/>
    </source>
</evidence>
<name>A0A8J2QLH5_9NEOP</name>
<keyword evidence="3" id="KW-0234">DNA repair</keyword>
<comment type="caution">
    <text evidence="8">The sequence shown here is derived from an EMBL/GenBank/DDBJ whole genome shotgun (WGS) entry which is preliminary data.</text>
</comment>
<dbReference type="GO" id="GO:0032807">
    <property type="term" value="C:DNA ligase IV complex"/>
    <property type="evidence" value="ECO:0007669"/>
    <property type="project" value="TreeGrafter"/>
</dbReference>
<dbReference type="GO" id="GO:0003677">
    <property type="term" value="F:DNA binding"/>
    <property type="evidence" value="ECO:0007669"/>
    <property type="project" value="InterPro"/>
</dbReference>
<protein>
    <submittedName>
        <fullName evidence="8">(African queen) hypothetical protein</fullName>
    </submittedName>
</protein>
<dbReference type="InterPro" id="IPR038051">
    <property type="entry name" value="XRCC4-like_N_sf"/>
</dbReference>
<feature type="domain" description="XRCC4 coiled-coil" evidence="7">
    <location>
        <begin position="128"/>
        <end position="195"/>
    </location>
</feature>
<dbReference type="GO" id="GO:0010165">
    <property type="term" value="P:response to X-ray"/>
    <property type="evidence" value="ECO:0007669"/>
    <property type="project" value="TreeGrafter"/>
</dbReference>
<dbReference type="AlphaFoldDB" id="A0A8J2QLH5"/>